<dbReference type="AlphaFoldDB" id="A0A921HQP0"/>
<dbReference type="Pfam" id="PF05043">
    <property type="entry name" value="Mga"/>
    <property type="match status" value="1"/>
</dbReference>
<dbReference type="InterPro" id="IPR036390">
    <property type="entry name" value="WH_DNA-bd_sf"/>
</dbReference>
<evidence type="ECO:0000259" key="6">
    <source>
        <dbReference type="PROSITE" id="PS51372"/>
    </source>
</evidence>
<organism evidence="7 8">
    <name type="scientific">Megamonas hypermegale</name>
    <dbReference type="NCBI Taxonomy" id="158847"/>
    <lineage>
        <taxon>Bacteria</taxon>
        <taxon>Bacillati</taxon>
        <taxon>Bacillota</taxon>
        <taxon>Negativicutes</taxon>
        <taxon>Selenomonadales</taxon>
        <taxon>Selenomonadaceae</taxon>
        <taxon>Megamonas</taxon>
    </lineage>
</organism>
<evidence type="ECO:0000256" key="4">
    <source>
        <dbReference type="ARBA" id="ARBA00023163"/>
    </source>
</evidence>
<keyword evidence="1" id="KW-0677">Repeat</keyword>
<dbReference type="InterPro" id="IPR011608">
    <property type="entry name" value="PRD"/>
</dbReference>
<dbReference type="InterPro" id="IPR007737">
    <property type="entry name" value="Mga_HTH"/>
</dbReference>
<dbReference type="InterPro" id="IPR013196">
    <property type="entry name" value="HTH_11"/>
</dbReference>
<dbReference type="Proteomes" id="UP000780768">
    <property type="component" value="Unassembled WGS sequence"/>
</dbReference>
<protein>
    <submittedName>
        <fullName evidence="7">Helix-turn-helix domain-containing protein</fullName>
    </submittedName>
</protein>
<dbReference type="Pfam" id="PF00874">
    <property type="entry name" value="PRD"/>
    <property type="match status" value="1"/>
</dbReference>
<comment type="caution">
    <text evidence="7">The sequence shown here is derived from an EMBL/GenBank/DDBJ whole genome shotgun (WGS) entry which is preliminary data.</text>
</comment>
<evidence type="ECO:0000313" key="8">
    <source>
        <dbReference type="Proteomes" id="UP000780768"/>
    </source>
</evidence>
<dbReference type="InterPro" id="IPR036634">
    <property type="entry name" value="PRD_sf"/>
</dbReference>
<sequence length="322" mass="36943">MIKINKRSEKIFNILKSNPGGTTISYLSRQLGVSSRTIRSDMKLLQEALNCYGVEITSNPSKCYKISNLKKISSIEHTLFQENDSSMESSQQRVNYIICRLLENSFSDASVTQADLADEMFISLSTLKSHLNEAKADLKKYDLKIVQYKNKGMKIVGSEIKLRYCISEYMNVYTMNTFYQKIFSDVNLITLDRIIRKILQEKNLQLTDDAKENLCIHTAIAVQRFKCNKNISYPASVTNRIEKTFEYTVGKEIVEQIYVQLGIDLSCAEVYYITQCLLASKKIFDTGEATDNAHVKELVNIILQEIRDNLSIDFTNDEYLLD</sequence>
<evidence type="ECO:0000256" key="5">
    <source>
        <dbReference type="SAM" id="Coils"/>
    </source>
</evidence>
<evidence type="ECO:0000313" key="7">
    <source>
        <dbReference type="EMBL" id="HJF85271.1"/>
    </source>
</evidence>
<dbReference type="InterPro" id="IPR050661">
    <property type="entry name" value="BglG_antiterminators"/>
</dbReference>
<evidence type="ECO:0000256" key="3">
    <source>
        <dbReference type="ARBA" id="ARBA00023159"/>
    </source>
</evidence>
<feature type="coiled-coil region" evidence="5">
    <location>
        <begin position="124"/>
        <end position="151"/>
    </location>
</feature>
<accession>A0A921HQP0</accession>
<dbReference type="EMBL" id="DYVR01000176">
    <property type="protein sequence ID" value="HJF85271.1"/>
    <property type="molecule type" value="Genomic_DNA"/>
</dbReference>
<gene>
    <name evidence="7" type="ORF">K8V65_06390</name>
</gene>
<dbReference type="Pfam" id="PF08279">
    <property type="entry name" value="HTH_11"/>
    <property type="match status" value="1"/>
</dbReference>
<dbReference type="GO" id="GO:0006355">
    <property type="term" value="P:regulation of DNA-templated transcription"/>
    <property type="evidence" value="ECO:0007669"/>
    <property type="project" value="InterPro"/>
</dbReference>
<keyword evidence="4" id="KW-0804">Transcription</keyword>
<reference evidence="7" key="1">
    <citation type="journal article" date="2021" name="PeerJ">
        <title>Extensive microbial diversity within the chicken gut microbiome revealed by metagenomics and culture.</title>
        <authorList>
            <person name="Gilroy R."/>
            <person name="Ravi A."/>
            <person name="Getino M."/>
            <person name="Pursley I."/>
            <person name="Horton D.L."/>
            <person name="Alikhan N.F."/>
            <person name="Baker D."/>
            <person name="Gharbi K."/>
            <person name="Hall N."/>
            <person name="Watson M."/>
            <person name="Adriaenssens E.M."/>
            <person name="Foster-Nyarko E."/>
            <person name="Jarju S."/>
            <person name="Secka A."/>
            <person name="Antonio M."/>
            <person name="Oren A."/>
            <person name="Chaudhuri R.R."/>
            <person name="La Ragione R."/>
            <person name="Hildebrand F."/>
            <person name="Pallen M.J."/>
        </authorList>
    </citation>
    <scope>NUCLEOTIDE SEQUENCE</scope>
    <source>
        <strain evidence="7">7318</strain>
    </source>
</reference>
<dbReference type="PROSITE" id="PS51372">
    <property type="entry name" value="PRD_2"/>
    <property type="match status" value="1"/>
</dbReference>
<reference evidence="7" key="2">
    <citation type="submission" date="2021-09" db="EMBL/GenBank/DDBJ databases">
        <authorList>
            <person name="Gilroy R."/>
        </authorList>
    </citation>
    <scope>NUCLEOTIDE SEQUENCE</scope>
    <source>
        <strain evidence="7">7318</strain>
    </source>
</reference>
<dbReference type="SUPFAM" id="SSF46785">
    <property type="entry name" value="Winged helix' DNA-binding domain"/>
    <property type="match status" value="1"/>
</dbReference>
<dbReference type="SUPFAM" id="SSF63520">
    <property type="entry name" value="PTS-regulatory domain, PRD"/>
    <property type="match status" value="1"/>
</dbReference>
<feature type="non-terminal residue" evidence="7">
    <location>
        <position position="322"/>
    </location>
</feature>
<dbReference type="Gene3D" id="1.10.1790.10">
    <property type="entry name" value="PRD domain"/>
    <property type="match status" value="1"/>
</dbReference>
<evidence type="ECO:0000256" key="1">
    <source>
        <dbReference type="ARBA" id="ARBA00022737"/>
    </source>
</evidence>
<dbReference type="PANTHER" id="PTHR30185">
    <property type="entry name" value="CRYPTIC BETA-GLUCOSIDE BGL OPERON ANTITERMINATOR"/>
    <property type="match status" value="1"/>
</dbReference>
<evidence type="ECO:0000256" key="2">
    <source>
        <dbReference type="ARBA" id="ARBA00023015"/>
    </source>
</evidence>
<keyword evidence="2" id="KW-0805">Transcription regulation</keyword>
<keyword evidence="3" id="KW-0010">Activator</keyword>
<name>A0A921HQP0_9FIRM</name>
<dbReference type="InterPro" id="IPR036388">
    <property type="entry name" value="WH-like_DNA-bd_sf"/>
</dbReference>
<proteinExistence type="predicted"/>
<dbReference type="Gene3D" id="1.10.10.10">
    <property type="entry name" value="Winged helix-like DNA-binding domain superfamily/Winged helix DNA-binding domain"/>
    <property type="match status" value="2"/>
</dbReference>
<feature type="domain" description="PRD" evidence="6">
    <location>
        <begin position="182"/>
        <end position="287"/>
    </location>
</feature>
<keyword evidence="5" id="KW-0175">Coiled coil</keyword>
<dbReference type="PANTHER" id="PTHR30185:SF13">
    <property type="entry name" value="LICABCH OPERON REGULATOR-RELATED"/>
    <property type="match status" value="1"/>
</dbReference>